<evidence type="ECO:0000256" key="1">
    <source>
        <dbReference type="SAM" id="MobiDB-lite"/>
    </source>
</evidence>
<reference evidence="2 3" key="1">
    <citation type="submission" date="2023-08" db="EMBL/GenBank/DDBJ databases">
        <title>Black Yeasts Isolated from many extreme environments.</title>
        <authorList>
            <person name="Coleine C."/>
            <person name="Stajich J.E."/>
            <person name="Selbmann L."/>
        </authorList>
    </citation>
    <scope>NUCLEOTIDE SEQUENCE [LARGE SCALE GENOMIC DNA]</scope>
    <source>
        <strain evidence="2 3">CCFEE 5885</strain>
    </source>
</reference>
<evidence type="ECO:0000313" key="2">
    <source>
        <dbReference type="EMBL" id="KAK5100854.1"/>
    </source>
</evidence>
<comment type="caution">
    <text evidence="2">The sequence shown here is derived from an EMBL/GenBank/DDBJ whole genome shotgun (WGS) entry which is preliminary data.</text>
</comment>
<feature type="compositionally biased region" description="Gly residues" evidence="1">
    <location>
        <begin position="143"/>
        <end position="152"/>
    </location>
</feature>
<keyword evidence="3" id="KW-1185">Reference proteome</keyword>
<accession>A0ABR0KMW2</accession>
<proteinExistence type="predicted"/>
<feature type="region of interest" description="Disordered" evidence="1">
    <location>
        <begin position="127"/>
        <end position="152"/>
    </location>
</feature>
<dbReference type="EMBL" id="JAVRRG010000005">
    <property type="protein sequence ID" value="KAK5100854.1"/>
    <property type="molecule type" value="Genomic_DNA"/>
</dbReference>
<feature type="compositionally biased region" description="Basic and acidic residues" evidence="1">
    <location>
        <begin position="96"/>
        <end position="105"/>
    </location>
</feature>
<evidence type="ECO:0000313" key="3">
    <source>
        <dbReference type="Proteomes" id="UP001345013"/>
    </source>
</evidence>
<gene>
    <name evidence="2" type="ORF">LTR24_000701</name>
</gene>
<protein>
    <submittedName>
        <fullName evidence="2">Uncharacterized protein</fullName>
    </submittedName>
</protein>
<dbReference type="Proteomes" id="UP001345013">
    <property type="component" value="Unassembled WGS sequence"/>
</dbReference>
<sequence>MTTVKYNETEMHNSADIDKAWDDITPARSRYFNASTVLNLANHYMSRPITVPSTEDNTMSNQNEQPSMVGAHLNYVKGAAASALGYESGDQTKQQAVEEMREANKQGDAPSQSNILGSVESAAGNLTGCEGMQNEGESRKVHGGGASGGMTG</sequence>
<name>A0ABR0KMW2_9EURO</name>
<feature type="region of interest" description="Disordered" evidence="1">
    <location>
        <begin position="86"/>
        <end position="115"/>
    </location>
</feature>
<organism evidence="2 3">
    <name type="scientific">Lithohypha guttulata</name>
    <dbReference type="NCBI Taxonomy" id="1690604"/>
    <lineage>
        <taxon>Eukaryota</taxon>
        <taxon>Fungi</taxon>
        <taxon>Dikarya</taxon>
        <taxon>Ascomycota</taxon>
        <taxon>Pezizomycotina</taxon>
        <taxon>Eurotiomycetes</taxon>
        <taxon>Chaetothyriomycetidae</taxon>
        <taxon>Chaetothyriales</taxon>
        <taxon>Trichomeriaceae</taxon>
        <taxon>Lithohypha</taxon>
    </lineage>
</organism>